<dbReference type="NCBIfam" id="TIGR00074">
    <property type="entry name" value="hypC_hupF"/>
    <property type="match status" value="1"/>
</dbReference>
<sequence length="71" mass="7449">MCVAVPGKVIELHGGTAQVDFSGNVVTARTGLVDVKPGDAVLVHGGCILQVISQKESDELTALFRELEELS</sequence>
<evidence type="ECO:0000313" key="2">
    <source>
        <dbReference type="EMBL" id="MBC8531478.1"/>
    </source>
</evidence>
<evidence type="ECO:0000256" key="1">
    <source>
        <dbReference type="ARBA" id="ARBA00006018"/>
    </source>
</evidence>
<dbReference type="Proteomes" id="UP000623172">
    <property type="component" value="Unassembled WGS sequence"/>
</dbReference>
<dbReference type="GO" id="GO:1902670">
    <property type="term" value="F:carbon dioxide binding"/>
    <property type="evidence" value="ECO:0007669"/>
    <property type="project" value="TreeGrafter"/>
</dbReference>
<dbReference type="PANTHER" id="PTHR35177:SF2">
    <property type="entry name" value="HYDROGENASE MATURATION FACTOR HYBG"/>
    <property type="match status" value="1"/>
</dbReference>
<dbReference type="RefSeq" id="WP_249316067.1">
    <property type="nucleotide sequence ID" value="NZ_JACRSR010000002.1"/>
</dbReference>
<dbReference type="Gene3D" id="2.30.30.140">
    <property type="match status" value="1"/>
</dbReference>
<dbReference type="AlphaFoldDB" id="A0A926D507"/>
<accession>A0A926D507</accession>
<dbReference type="GO" id="GO:0051604">
    <property type="term" value="P:protein maturation"/>
    <property type="evidence" value="ECO:0007669"/>
    <property type="project" value="TreeGrafter"/>
</dbReference>
<gene>
    <name evidence="2" type="ORF">H8696_06405</name>
</gene>
<proteinExistence type="inferred from homology"/>
<comment type="caution">
    <text evidence="2">The sequence shown here is derived from an EMBL/GenBank/DDBJ whole genome shotgun (WGS) entry which is preliminary data.</text>
</comment>
<keyword evidence="3" id="KW-1185">Reference proteome</keyword>
<protein>
    <submittedName>
        <fullName evidence="2">HypC/HybG/HupF family hydrogenase formation chaperone</fullName>
    </submittedName>
</protein>
<organism evidence="2 3">
    <name type="scientific">Gehongia tenuis</name>
    <dbReference type="NCBI Taxonomy" id="2763655"/>
    <lineage>
        <taxon>Bacteria</taxon>
        <taxon>Bacillati</taxon>
        <taxon>Bacillota</taxon>
        <taxon>Clostridia</taxon>
        <taxon>Christensenellales</taxon>
        <taxon>Christensenellaceae</taxon>
        <taxon>Gehongia</taxon>
    </lineage>
</organism>
<dbReference type="InterPro" id="IPR001109">
    <property type="entry name" value="Hydrogenase_HupF/HypC"/>
</dbReference>
<name>A0A926D507_9FIRM</name>
<comment type="similarity">
    <text evidence="1">Belongs to the HupF/HypC family.</text>
</comment>
<dbReference type="GO" id="GO:0005506">
    <property type="term" value="F:iron ion binding"/>
    <property type="evidence" value="ECO:0007669"/>
    <property type="project" value="TreeGrafter"/>
</dbReference>
<dbReference type="InterPro" id="IPR019812">
    <property type="entry name" value="Hydgase_assmbl_chp_CS"/>
</dbReference>
<dbReference type="PANTHER" id="PTHR35177">
    <property type="entry name" value="HYDROGENASE MATURATION FACTOR HYBG"/>
    <property type="match status" value="1"/>
</dbReference>
<dbReference type="EMBL" id="JACRSR010000002">
    <property type="protein sequence ID" value="MBC8531478.1"/>
    <property type="molecule type" value="Genomic_DNA"/>
</dbReference>
<dbReference type="PROSITE" id="PS01097">
    <property type="entry name" value="HUPF_HYPC"/>
    <property type="match status" value="1"/>
</dbReference>
<reference evidence="2" key="1">
    <citation type="submission" date="2020-08" db="EMBL/GenBank/DDBJ databases">
        <title>Genome public.</title>
        <authorList>
            <person name="Liu C."/>
            <person name="Sun Q."/>
        </authorList>
    </citation>
    <scope>NUCLEOTIDE SEQUENCE</scope>
    <source>
        <strain evidence="2">NSJ-53</strain>
    </source>
</reference>
<dbReference type="Pfam" id="PF01455">
    <property type="entry name" value="HupF_HypC"/>
    <property type="match status" value="1"/>
</dbReference>
<evidence type="ECO:0000313" key="3">
    <source>
        <dbReference type="Proteomes" id="UP000623172"/>
    </source>
</evidence>
<dbReference type="SUPFAM" id="SSF159127">
    <property type="entry name" value="HupF/HypC-like"/>
    <property type="match status" value="1"/>
</dbReference>